<feature type="active site" description="Proton donor" evidence="14">
    <location>
        <position position="34"/>
    </location>
</feature>
<dbReference type="AlphaFoldDB" id="A0A327X4Q2"/>
<dbReference type="UniPathway" id="UPA00135">
    <property type="reaction ID" value="UER00198"/>
</dbReference>
<dbReference type="RefSeq" id="WP_241973998.1">
    <property type="nucleotide sequence ID" value="NZ_PIPK01000001.1"/>
</dbReference>
<dbReference type="NCBIfam" id="TIGR01488">
    <property type="entry name" value="HAD-SF-IB"/>
    <property type="match status" value="1"/>
</dbReference>
<dbReference type="SFLD" id="SFLDG01129">
    <property type="entry name" value="C1.5:_HAD__Beta-PGM__Phosphata"/>
    <property type="match status" value="1"/>
</dbReference>
<reference evidence="15 16" key="1">
    <citation type="submission" date="2018-06" db="EMBL/GenBank/DDBJ databases">
        <title>Genomic Encyclopedia of Type Strains, Phase III (KMG-III): the genomes of soil and plant-associated and newly described type strains.</title>
        <authorList>
            <person name="Whitman W."/>
        </authorList>
    </citation>
    <scope>NUCLEOTIDE SEQUENCE [LARGE SCALE GENOMIC DNA]</scope>
    <source>
        <strain evidence="15 16">CGMCC 1.15366</strain>
    </source>
</reference>
<keyword evidence="8" id="KW-0378">Hydrolase</keyword>
<keyword evidence="7" id="KW-0479">Metal-binding</keyword>
<comment type="catalytic activity">
    <reaction evidence="13">
        <text>O-phospho-D-serine + H2O = D-serine + phosphate</text>
        <dbReference type="Rhea" id="RHEA:24873"/>
        <dbReference type="ChEBI" id="CHEBI:15377"/>
        <dbReference type="ChEBI" id="CHEBI:35247"/>
        <dbReference type="ChEBI" id="CHEBI:43474"/>
        <dbReference type="ChEBI" id="CHEBI:58680"/>
        <dbReference type="EC" id="3.1.3.3"/>
    </reaction>
</comment>
<dbReference type="CDD" id="cd07500">
    <property type="entry name" value="HAD_PSP"/>
    <property type="match status" value="1"/>
</dbReference>
<dbReference type="SFLD" id="SFLDG01136">
    <property type="entry name" value="C1.6:_Phosphoserine_Phosphatas"/>
    <property type="match status" value="1"/>
</dbReference>
<dbReference type="SFLD" id="SFLDF00029">
    <property type="entry name" value="phosphoserine_phosphatase"/>
    <property type="match status" value="1"/>
</dbReference>
<comment type="catalytic activity">
    <reaction evidence="12">
        <text>O-phospho-L-serine + H2O = L-serine + phosphate</text>
        <dbReference type="Rhea" id="RHEA:21208"/>
        <dbReference type="ChEBI" id="CHEBI:15377"/>
        <dbReference type="ChEBI" id="CHEBI:33384"/>
        <dbReference type="ChEBI" id="CHEBI:43474"/>
        <dbReference type="ChEBI" id="CHEBI:57524"/>
        <dbReference type="EC" id="3.1.3.3"/>
    </reaction>
</comment>
<dbReference type="GO" id="GO:0036424">
    <property type="term" value="F:L-phosphoserine phosphatase activity"/>
    <property type="evidence" value="ECO:0007669"/>
    <property type="project" value="InterPro"/>
</dbReference>
<dbReference type="InterPro" id="IPR050582">
    <property type="entry name" value="HAD-like_SerB"/>
</dbReference>
<dbReference type="SFLD" id="SFLDS00003">
    <property type="entry name" value="Haloacid_Dehalogenase"/>
    <property type="match status" value="1"/>
</dbReference>
<dbReference type="GO" id="GO:0006564">
    <property type="term" value="P:L-serine biosynthetic process"/>
    <property type="evidence" value="ECO:0007669"/>
    <property type="project" value="UniProtKB-KW"/>
</dbReference>
<dbReference type="InterPro" id="IPR004469">
    <property type="entry name" value="PSP"/>
</dbReference>
<dbReference type="NCBIfam" id="TIGR00338">
    <property type="entry name" value="serB"/>
    <property type="match status" value="1"/>
</dbReference>
<evidence type="ECO:0000256" key="2">
    <source>
        <dbReference type="ARBA" id="ARBA00005135"/>
    </source>
</evidence>
<evidence type="ECO:0000256" key="7">
    <source>
        <dbReference type="ARBA" id="ARBA00022723"/>
    </source>
</evidence>
<evidence type="ECO:0000256" key="1">
    <source>
        <dbReference type="ARBA" id="ARBA00001946"/>
    </source>
</evidence>
<dbReference type="Pfam" id="PF00702">
    <property type="entry name" value="Hydrolase"/>
    <property type="match status" value="1"/>
</dbReference>
<evidence type="ECO:0000256" key="4">
    <source>
        <dbReference type="ARBA" id="ARBA00012640"/>
    </source>
</evidence>
<comment type="caution">
    <text evidence="15">The sequence shown here is derived from an EMBL/GenBank/DDBJ whole genome shotgun (WGS) entry which is preliminary data.</text>
</comment>
<protein>
    <recommendedName>
        <fullName evidence="5">Phosphoserine phosphatase</fullName>
        <ecNumber evidence="4">3.1.3.3</ecNumber>
    </recommendedName>
    <alternativeName>
        <fullName evidence="11">O-phosphoserine phosphohydrolase</fullName>
    </alternativeName>
</protein>
<dbReference type="PANTHER" id="PTHR43344:SF2">
    <property type="entry name" value="PHOSPHOSERINE PHOSPHATASE"/>
    <property type="match status" value="1"/>
</dbReference>
<keyword evidence="9" id="KW-0460">Magnesium</keyword>
<comment type="cofactor">
    <cofactor evidence="1">
        <name>Mg(2+)</name>
        <dbReference type="ChEBI" id="CHEBI:18420"/>
    </cofactor>
</comment>
<gene>
    <name evidence="15" type="ORF">B0I24_101515</name>
</gene>
<dbReference type="EMBL" id="QLMD01000001">
    <property type="protein sequence ID" value="RAK01875.1"/>
    <property type="molecule type" value="Genomic_DNA"/>
</dbReference>
<dbReference type="GO" id="GO:0005737">
    <property type="term" value="C:cytoplasm"/>
    <property type="evidence" value="ECO:0007669"/>
    <property type="project" value="TreeGrafter"/>
</dbReference>
<organism evidence="15 16">
    <name type="scientific">Aliidiomarina maris</name>
    <dbReference type="NCBI Taxonomy" id="531312"/>
    <lineage>
        <taxon>Bacteria</taxon>
        <taxon>Pseudomonadati</taxon>
        <taxon>Pseudomonadota</taxon>
        <taxon>Gammaproteobacteria</taxon>
        <taxon>Alteromonadales</taxon>
        <taxon>Idiomarinaceae</taxon>
        <taxon>Aliidiomarina</taxon>
    </lineage>
</organism>
<dbReference type="PANTHER" id="PTHR43344">
    <property type="entry name" value="PHOSPHOSERINE PHOSPHATASE"/>
    <property type="match status" value="1"/>
</dbReference>
<comment type="pathway">
    <text evidence="2">Amino-acid biosynthesis; L-serine biosynthesis; L-serine from 3-phospho-D-glycerate: step 3/3.</text>
</comment>
<keyword evidence="6" id="KW-0028">Amino-acid biosynthesis</keyword>
<name>A0A327X4Q2_9GAMM</name>
<dbReference type="InterPro" id="IPR036412">
    <property type="entry name" value="HAD-like_sf"/>
</dbReference>
<evidence type="ECO:0000256" key="3">
    <source>
        <dbReference type="ARBA" id="ARBA00009184"/>
    </source>
</evidence>
<evidence type="ECO:0000256" key="12">
    <source>
        <dbReference type="ARBA" id="ARBA00048138"/>
    </source>
</evidence>
<keyword evidence="10" id="KW-0718">Serine biosynthesis</keyword>
<evidence type="ECO:0000256" key="5">
    <source>
        <dbReference type="ARBA" id="ARBA00015196"/>
    </source>
</evidence>
<dbReference type="EC" id="3.1.3.3" evidence="4"/>
<dbReference type="SFLD" id="SFLDG01137">
    <property type="entry name" value="C1.6.1:_Phosphoserine_Phosphat"/>
    <property type="match status" value="1"/>
</dbReference>
<dbReference type="Gene3D" id="3.40.50.1000">
    <property type="entry name" value="HAD superfamily/HAD-like"/>
    <property type="match status" value="1"/>
</dbReference>
<feature type="active site" description="Nucleophile" evidence="14">
    <location>
        <position position="32"/>
    </location>
</feature>
<dbReference type="InterPro" id="IPR023214">
    <property type="entry name" value="HAD_sf"/>
</dbReference>
<evidence type="ECO:0000256" key="9">
    <source>
        <dbReference type="ARBA" id="ARBA00022842"/>
    </source>
</evidence>
<dbReference type="Proteomes" id="UP000249203">
    <property type="component" value="Unassembled WGS sequence"/>
</dbReference>
<evidence type="ECO:0000256" key="14">
    <source>
        <dbReference type="PIRSR" id="PIRSR604469-1"/>
    </source>
</evidence>
<proteinExistence type="inferred from homology"/>
<evidence type="ECO:0000256" key="13">
    <source>
        <dbReference type="ARBA" id="ARBA00048523"/>
    </source>
</evidence>
<comment type="similarity">
    <text evidence="3">Belongs to the HAD-like hydrolase superfamily. SerB family.</text>
</comment>
<dbReference type="GO" id="GO:0000287">
    <property type="term" value="F:magnesium ion binding"/>
    <property type="evidence" value="ECO:0007669"/>
    <property type="project" value="TreeGrafter"/>
</dbReference>
<sequence>MNNLPPAGALGGFTAASRQPPLLSERGMAVFDMDSTLIDMECIDTIAASAGCGEQVAAITERAMRGDIDFTQSLKERVSLLKGVHLETLDMIRDEMPVMPGAAELLSTLREHRWRTVLVSGGFTWFADELARRFHFDVVVSNFLEFDDNDRLTGTLGGRIVDAKTKADTLTQLTSQYGLPKSQVMAVGDGANDIPMLQAAGFAVAFMAKPKVREVADYCLDEKNLARLLDVLR</sequence>
<evidence type="ECO:0000256" key="8">
    <source>
        <dbReference type="ARBA" id="ARBA00022801"/>
    </source>
</evidence>
<evidence type="ECO:0000256" key="6">
    <source>
        <dbReference type="ARBA" id="ARBA00022605"/>
    </source>
</evidence>
<evidence type="ECO:0000256" key="10">
    <source>
        <dbReference type="ARBA" id="ARBA00023299"/>
    </source>
</evidence>
<evidence type="ECO:0000256" key="11">
    <source>
        <dbReference type="ARBA" id="ARBA00031693"/>
    </source>
</evidence>
<evidence type="ECO:0000313" key="16">
    <source>
        <dbReference type="Proteomes" id="UP000249203"/>
    </source>
</evidence>
<evidence type="ECO:0000313" key="15">
    <source>
        <dbReference type="EMBL" id="RAK01875.1"/>
    </source>
</evidence>
<accession>A0A327X4Q2</accession>
<dbReference type="SUPFAM" id="SSF56784">
    <property type="entry name" value="HAD-like"/>
    <property type="match status" value="1"/>
</dbReference>